<dbReference type="Pfam" id="PF04392">
    <property type="entry name" value="ABC_sub_bind"/>
    <property type="match status" value="1"/>
</dbReference>
<evidence type="ECO:0000256" key="1">
    <source>
        <dbReference type="SAM" id="MobiDB-lite"/>
    </source>
</evidence>
<dbReference type="PANTHER" id="PTHR35271">
    <property type="entry name" value="ABC TRANSPORTER, SUBSTRATE-BINDING LIPOPROTEIN-RELATED"/>
    <property type="match status" value="1"/>
</dbReference>
<evidence type="ECO:0000313" key="2">
    <source>
        <dbReference type="EMBL" id="UPT92074.1"/>
    </source>
</evidence>
<protein>
    <submittedName>
        <fullName evidence="2">ABC transporter substrate-binding protein</fullName>
    </submittedName>
</protein>
<dbReference type="Proteomes" id="UP000551709">
    <property type="component" value="Chromosome"/>
</dbReference>
<evidence type="ECO:0000313" key="3">
    <source>
        <dbReference type="Proteomes" id="UP000551709"/>
    </source>
</evidence>
<dbReference type="CDD" id="cd06325">
    <property type="entry name" value="PBP1_ABC_unchar_transporter"/>
    <property type="match status" value="1"/>
</dbReference>
<name>A0A8U0FY86_9BRAD</name>
<dbReference type="EMBL" id="CP096255">
    <property type="protein sequence ID" value="UPT92074.1"/>
    <property type="molecule type" value="Genomic_DNA"/>
</dbReference>
<dbReference type="SUPFAM" id="SSF53822">
    <property type="entry name" value="Periplasmic binding protein-like I"/>
    <property type="match status" value="1"/>
</dbReference>
<reference evidence="2" key="1">
    <citation type="journal article" date="2017" name="Syst. Appl. Microbiol.">
        <title>Soybeans inoculated with root zone soils of Canadian native legumes harbour diverse and novel Bradyrhizobium spp. that possess agricultural potential.</title>
        <authorList>
            <person name="Bromfield E.S.P."/>
            <person name="Cloutier S."/>
            <person name="Tambong J.T."/>
            <person name="Tran Thi T.V."/>
        </authorList>
    </citation>
    <scope>NUCLEOTIDE SEQUENCE</scope>
    <source>
        <strain evidence="2">1S5</strain>
    </source>
</reference>
<dbReference type="Gene3D" id="3.40.50.2300">
    <property type="match status" value="1"/>
</dbReference>
<organism evidence="2 3">
    <name type="scientific">Bradyrhizobium barranii subsp. apii</name>
    <dbReference type="NCBI Taxonomy" id="2819348"/>
    <lineage>
        <taxon>Bacteria</taxon>
        <taxon>Pseudomonadati</taxon>
        <taxon>Pseudomonadota</taxon>
        <taxon>Alphaproteobacteria</taxon>
        <taxon>Hyphomicrobiales</taxon>
        <taxon>Nitrobacteraceae</taxon>
        <taxon>Bradyrhizobium</taxon>
        <taxon>Bradyrhizobium barranii</taxon>
    </lineage>
</organism>
<dbReference type="PANTHER" id="PTHR35271:SF1">
    <property type="entry name" value="ABC TRANSPORTER, SUBSTRATE-BINDING LIPOPROTEIN"/>
    <property type="match status" value="1"/>
</dbReference>
<dbReference type="InterPro" id="IPR028082">
    <property type="entry name" value="Peripla_BP_I"/>
</dbReference>
<proteinExistence type="predicted"/>
<dbReference type="AlphaFoldDB" id="A0A8U0FY86"/>
<gene>
    <name evidence="2" type="ORF">HAP41_0000025835</name>
</gene>
<sequence>MKILAGATLLGVAPKASAQKVKSFTVAYLALLAGEDRSFAPNFLRRLDQLGYIDGKNLHFVYRSAEGRPELLPGLASDLIRMKPDVLVTGFGTVAAKAGKAAGNGIPVVFMAVGDPVGAGVVASLARPGGNVTGLSDLAAGIQGARLQLLREIVPAASLIAAVLNPGTPYAALAYRELETAARVAKIELRAFEVRSPEEIAPQLEASKVAGAGVALRFSRTPSRLVSGPKLPRPPPACVCPLSTATASSRKQAVLRHRSWQAMAARRGNYRPHPQRREAGRHPRRAADHVRACHQSQDGQGLEHYRAGNDPGPC</sequence>
<dbReference type="InterPro" id="IPR007487">
    <property type="entry name" value="ABC_transpt-TYRBP-like"/>
</dbReference>
<feature type="region of interest" description="Disordered" evidence="1">
    <location>
        <begin position="269"/>
        <end position="314"/>
    </location>
</feature>
<reference evidence="2" key="2">
    <citation type="submission" date="2022-04" db="EMBL/GenBank/DDBJ databases">
        <authorList>
            <person name="Bromfield E.S.P."/>
            <person name="Cloutier S."/>
        </authorList>
    </citation>
    <scope>NUCLEOTIDE SEQUENCE</scope>
    <source>
        <strain evidence="2">1S5</strain>
    </source>
</reference>
<accession>A0A8U0FY86</accession>
<feature type="compositionally biased region" description="Basic and acidic residues" evidence="1">
    <location>
        <begin position="275"/>
        <end position="291"/>
    </location>
</feature>